<accession>A0A218Z8A5</accession>
<dbReference type="Proteomes" id="UP000242519">
    <property type="component" value="Unassembled WGS sequence"/>
</dbReference>
<evidence type="ECO:0000313" key="2">
    <source>
        <dbReference type="EMBL" id="OWP03773.1"/>
    </source>
</evidence>
<organism evidence="2 3">
    <name type="scientific">Diplocarpon coronariae</name>
    <dbReference type="NCBI Taxonomy" id="2795749"/>
    <lineage>
        <taxon>Eukaryota</taxon>
        <taxon>Fungi</taxon>
        <taxon>Dikarya</taxon>
        <taxon>Ascomycota</taxon>
        <taxon>Pezizomycotina</taxon>
        <taxon>Leotiomycetes</taxon>
        <taxon>Helotiales</taxon>
        <taxon>Drepanopezizaceae</taxon>
        <taxon>Diplocarpon</taxon>
    </lineage>
</organism>
<keyword evidence="3" id="KW-1185">Reference proteome</keyword>
<feature type="compositionally biased region" description="Pro residues" evidence="1">
    <location>
        <begin position="56"/>
        <end position="65"/>
    </location>
</feature>
<feature type="compositionally biased region" description="Low complexity" evidence="1">
    <location>
        <begin position="179"/>
        <end position="188"/>
    </location>
</feature>
<dbReference type="InParanoid" id="A0A218Z8A5"/>
<feature type="compositionally biased region" description="Low complexity" evidence="1">
    <location>
        <begin position="66"/>
        <end position="77"/>
    </location>
</feature>
<sequence length="203" mass="21682">MGSVRNPAHMGEVEPFARAETAGEPTELASAPNTTSTTRHDTPRRAQQVCTRPWCCPFPPAPAPASTPTSTPTSTSSNHQSPTRTPPRHPRGRTKTGIPKARSYGCDDEAEPRHGVQTSALVSYEREMKWSPSEKRGSSPRPNHAEAQTGVEYSITPRRTGRLRRASPRLPSGLGGGASTDSAAASAARFARCTCRGNRPTAA</sequence>
<name>A0A218Z8A5_9HELO</name>
<feature type="compositionally biased region" description="Basic and acidic residues" evidence="1">
    <location>
        <begin position="124"/>
        <end position="137"/>
    </location>
</feature>
<evidence type="ECO:0000313" key="3">
    <source>
        <dbReference type="Proteomes" id="UP000242519"/>
    </source>
</evidence>
<feature type="region of interest" description="Disordered" evidence="1">
    <location>
        <begin position="1"/>
        <end position="203"/>
    </location>
</feature>
<protein>
    <submittedName>
        <fullName evidence="2">Uncharacterized protein</fullName>
    </submittedName>
</protein>
<dbReference type="AlphaFoldDB" id="A0A218Z8A5"/>
<proteinExistence type="predicted"/>
<dbReference type="EMBL" id="MZNU01000166">
    <property type="protein sequence ID" value="OWP03773.1"/>
    <property type="molecule type" value="Genomic_DNA"/>
</dbReference>
<evidence type="ECO:0000256" key="1">
    <source>
        <dbReference type="SAM" id="MobiDB-lite"/>
    </source>
</evidence>
<comment type="caution">
    <text evidence="2">The sequence shown here is derived from an EMBL/GenBank/DDBJ whole genome shotgun (WGS) entry which is preliminary data.</text>
</comment>
<gene>
    <name evidence="2" type="ORF">B2J93_2618</name>
</gene>
<reference evidence="2 3" key="1">
    <citation type="submission" date="2017-04" db="EMBL/GenBank/DDBJ databases">
        <title>Draft genome sequence of Marssonina coronaria NL1: causal agent of apple blotch.</title>
        <authorList>
            <person name="Cheng Q."/>
        </authorList>
    </citation>
    <scope>NUCLEOTIDE SEQUENCE [LARGE SCALE GENOMIC DNA]</scope>
    <source>
        <strain evidence="2 3">NL1</strain>
    </source>
</reference>